<accession>A0A8D8AF34</accession>
<keyword evidence="1" id="KW-0812">Transmembrane</keyword>
<dbReference type="AlphaFoldDB" id="A0A8D8AF34"/>
<organism evidence="2">
    <name type="scientific">Culex pipiens</name>
    <name type="common">House mosquito</name>
    <dbReference type="NCBI Taxonomy" id="7175"/>
    <lineage>
        <taxon>Eukaryota</taxon>
        <taxon>Metazoa</taxon>
        <taxon>Ecdysozoa</taxon>
        <taxon>Arthropoda</taxon>
        <taxon>Hexapoda</taxon>
        <taxon>Insecta</taxon>
        <taxon>Pterygota</taxon>
        <taxon>Neoptera</taxon>
        <taxon>Endopterygota</taxon>
        <taxon>Diptera</taxon>
        <taxon>Nematocera</taxon>
        <taxon>Culicoidea</taxon>
        <taxon>Culicidae</taxon>
        <taxon>Culicinae</taxon>
        <taxon>Culicini</taxon>
        <taxon>Culex</taxon>
        <taxon>Culex</taxon>
    </lineage>
</organism>
<proteinExistence type="predicted"/>
<name>A0A8D8AF34_CULPI</name>
<keyword evidence="1" id="KW-1133">Transmembrane helix</keyword>
<keyword evidence="1" id="KW-0472">Membrane</keyword>
<protein>
    <submittedName>
        <fullName evidence="2">(northern house mosquito) hypothetical protein</fullName>
    </submittedName>
</protein>
<evidence type="ECO:0000256" key="1">
    <source>
        <dbReference type="SAM" id="Phobius"/>
    </source>
</evidence>
<sequence length="144" mass="16325">MSSCLCHISKCKKNRRAEIMSCEPQNNKRWALPLAGWAKAFVAQYHPDGVKIYRFLWLVTTTKRSLRRKNPLAPKRNRGGILVWFFSFLQLLWISEMTLASRIQSSGTFLLQVGYGLCLKVGITLNTNGFGCTIEGIMEKVLGV</sequence>
<evidence type="ECO:0000313" key="2">
    <source>
        <dbReference type="EMBL" id="CAG6454540.1"/>
    </source>
</evidence>
<dbReference type="EMBL" id="HBUE01026350">
    <property type="protein sequence ID" value="CAG6454540.1"/>
    <property type="molecule type" value="Transcribed_RNA"/>
</dbReference>
<reference evidence="2" key="1">
    <citation type="submission" date="2021-05" db="EMBL/GenBank/DDBJ databases">
        <authorList>
            <person name="Alioto T."/>
            <person name="Alioto T."/>
            <person name="Gomez Garrido J."/>
        </authorList>
    </citation>
    <scope>NUCLEOTIDE SEQUENCE</scope>
</reference>
<feature type="transmembrane region" description="Helical" evidence="1">
    <location>
        <begin position="77"/>
        <end position="95"/>
    </location>
</feature>